<dbReference type="RefSeq" id="WP_191802494.1">
    <property type="nucleotide sequence ID" value="NZ_JACSQL010000009.1"/>
</dbReference>
<evidence type="ECO:0000259" key="2">
    <source>
        <dbReference type="PROSITE" id="PS50995"/>
    </source>
</evidence>
<comment type="caution">
    <text evidence="3">The sequence shown here is derived from an EMBL/GenBank/DDBJ whole genome shotgun (WGS) entry which is preliminary data.</text>
</comment>
<dbReference type="PANTHER" id="PTHR33164:SF43">
    <property type="entry name" value="HTH-TYPE TRANSCRIPTIONAL REPRESSOR YETL"/>
    <property type="match status" value="1"/>
</dbReference>
<dbReference type="InterPro" id="IPR000835">
    <property type="entry name" value="HTH_MarR-typ"/>
</dbReference>
<sequence>MERQPFFELIHNMDKVTNQLIIQWNKTFNEDLGISQIIVLGHLKMNGKSRPSDIAKTLGLTPPTLSYLSDKLVKRKFATRLTHEGDRRVIYLDITDEGVDVLNRATQAGEKLRMNLFKKLTDQERDQLMSLYRKLNSEE</sequence>
<dbReference type="PANTHER" id="PTHR33164">
    <property type="entry name" value="TRANSCRIPTIONAL REGULATOR, MARR FAMILY"/>
    <property type="match status" value="1"/>
</dbReference>
<dbReference type="EMBL" id="JACSQL010000009">
    <property type="protein sequence ID" value="MBD7969930.1"/>
    <property type="molecule type" value="Genomic_DNA"/>
</dbReference>
<gene>
    <name evidence="3" type="ORF">H9647_17870</name>
</gene>
<dbReference type="InterPro" id="IPR036390">
    <property type="entry name" value="WH_DNA-bd_sf"/>
</dbReference>
<dbReference type="PRINTS" id="PR00598">
    <property type="entry name" value="HTHMARR"/>
</dbReference>
<protein>
    <submittedName>
        <fullName evidence="3">MarR family transcriptional regulator</fullName>
    </submittedName>
</protein>
<dbReference type="SUPFAM" id="SSF46785">
    <property type="entry name" value="Winged helix' DNA-binding domain"/>
    <property type="match status" value="1"/>
</dbReference>
<dbReference type="Pfam" id="PF12802">
    <property type="entry name" value="MarR_2"/>
    <property type="match status" value="1"/>
</dbReference>
<proteinExistence type="predicted"/>
<dbReference type="Gene3D" id="1.10.10.10">
    <property type="entry name" value="Winged helix-like DNA-binding domain superfamily/Winged helix DNA-binding domain"/>
    <property type="match status" value="1"/>
</dbReference>
<accession>A0ABR8T2T0</accession>
<evidence type="ECO:0000256" key="1">
    <source>
        <dbReference type="ARBA" id="ARBA00023125"/>
    </source>
</evidence>
<evidence type="ECO:0000313" key="4">
    <source>
        <dbReference type="Proteomes" id="UP000608071"/>
    </source>
</evidence>
<dbReference type="InterPro" id="IPR036388">
    <property type="entry name" value="WH-like_DNA-bd_sf"/>
</dbReference>
<dbReference type="Proteomes" id="UP000608071">
    <property type="component" value="Unassembled WGS sequence"/>
</dbReference>
<feature type="domain" description="HTH marR-type" evidence="2">
    <location>
        <begin position="3"/>
        <end position="137"/>
    </location>
</feature>
<evidence type="ECO:0000313" key="3">
    <source>
        <dbReference type="EMBL" id="MBD7969930.1"/>
    </source>
</evidence>
<reference evidence="3 4" key="1">
    <citation type="submission" date="2020-08" db="EMBL/GenBank/DDBJ databases">
        <title>A Genomic Blueprint of the Chicken Gut Microbiome.</title>
        <authorList>
            <person name="Gilroy R."/>
            <person name="Ravi A."/>
            <person name="Getino M."/>
            <person name="Pursley I."/>
            <person name="Horton D.L."/>
            <person name="Alikhan N.-F."/>
            <person name="Baker D."/>
            <person name="Gharbi K."/>
            <person name="Hall N."/>
            <person name="Watson M."/>
            <person name="Adriaenssens E.M."/>
            <person name="Foster-Nyarko E."/>
            <person name="Jarju S."/>
            <person name="Secka A."/>
            <person name="Antonio M."/>
            <person name="Oren A."/>
            <person name="Chaudhuri R."/>
            <person name="La Ragione R.M."/>
            <person name="Hildebrand F."/>
            <person name="Pallen M.J."/>
        </authorList>
    </citation>
    <scope>NUCLEOTIDE SEQUENCE [LARGE SCALE GENOMIC DNA]</scope>
    <source>
        <strain evidence="3 4">Sa2BVA9</strain>
    </source>
</reference>
<dbReference type="InterPro" id="IPR039422">
    <property type="entry name" value="MarR/SlyA-like"/>
</dbReference>
<keyword evidence="4" id="KW-1185">Reference proteome</keyword>
<organism evidence="3 4">
    <name type="scientific">Paenibacillus gallinarum</name>
    <dbReference type="NCBI Taxonomy" id="2762232"/>
    <lineage>
        <taxon>Bacteria</taxon>
        <taxon>Bacillati</taxon>
        <taxon>Bacillota</taxon>
        <taxon>Bacilli</taxon>
        <taxon>Bacillales</taxon>
        <taxon>Paenibacillaceae</taxon>
        <taxon>Paenibacillus</taxon>
    </lineage>
</organism>
<dbReference type="PROSITE" id="PS50995">
    <property type="entry name" value="HTH_MARR_2"/>
    <property type="match status" value="1"/>
</dbReference>
<name>A0ABR8T2T0_9BACL</name>
<dbReference type="SMART" id="SM00347">
    <property type="entry name" value="HTH_MARR"/>
    <property type="match status" value="1"/>
</dbReference>
<keyword evidence="1" id="KW-0238">DNA-binding</keyword>